<feature type="compositionally biased region" description="Basic and acidic residues" evidence="1">
    <location>
        <begin position="233"/>
        <end position="242"/>
    </location>
</feature>
<dbReference type="Proteomes" id="UP001499978">
    <property type="component" value="Unassembled WGS sequence"/>
</dbReference>
<keyword evidence="3" id="KW-1185">Reference proteome</keyword>
<feature type="region of interest" description="Disordered" evidence="1">
    <location>
        <begin position="98"/>
        <end position="242"/>
    </location>
</feature>
<accession>A0ABN3NFQ3</accession>
<feature type="compositionally biased region" description="Low complexity" evidence="1">
    <location>
        <begin position="119"/>
        <end position="139"/>
    </location>
</feature>
<reference evidence="2 3" key="1">
    <citation type="journal article" date="2019" name="Int. J. Syst. Evol. Microbiol.">
        <title>The Global Catalogue of Microorganisms (GCM) 10K type strain sequencing project: providing services to taxonomists for standard genome sequencing and annotation.</title>
        <authorList>
            <consortium name="The Broad Institute Genomics Platform"/>
            <consortium name="The Broad Institute Genome Sequencing Center for Infectious Disease"/>
            <person name="Wu L."/>
            <person name="Ma J."/>
        </authorList>
    </citation>
    <scope>NUCLEOTIDE SEQUENCE [LARGE SCALE GENOMIC DNA]</scope>
    <source>
        <strain evidence="2 3">JCM 3367</strain>
    </source>
</reference>
<sequence>MGAIVFAVAALVSGSDPGLDEVEPDGRSLPLPTDRPLVEADVSRVRFDTGARGYRMAQVDAALARAAYDIGYKNELVAVLEAEVTALRAGRADEADALRTAREAAEAAASGPPSDSTQPAAPDRPADAPGGAEADVAAPTQPDGPSDAGPAGAESELVPPAAAPAVAPSGNADIAVSGPPGEPDVAVSNPPSDGTARPTPATAQPDLATAAPTPSTPRPSQAGERAVDPAPRQSDDRAKDRT</sequence>
<comment type="caution">
    <text evidence="2">The sequence shown here is derived from an EMBL/GenBank/DDBJ whole genome shotgun (WGS) entry which is preliminary data.</text>
</comment>
<evidence type="ECO:0000256" key="1">
    <source>
        <dbReference type="SAM" id="MobiDB-lite"/>
    </source>
</evidence>
<protein>
    <recommendedName>
        <fullName evidence="4">DivIVA domain-containing protein</fullName>
    </recommendedName>
</protein>
<organism evidence="2 3">
    <name type="scientific">Pilimelia columellifera subsp. columellifera</name>
    <dbReference type="NCBI Taxonomy" id="706583"/>
    <lineage>
        <taxon>Bacteria</taxon>
        <taxon>Bacillati</taxon>
        <taxon>Actinomycetota</taxon>
        <taxon>Actinomycetes</taxon>
        <taxon>Micromonosporales</taxon>
        <taxon>Micromonosporaceae</taxon>
        <taxon>Pilimelia</taxon>
    </lineage>
</organism>
<dbReference type="NCBIfam" id="TIGR03544">
    <property type="entry name" value="DivI1A_domain"/>
    <property type="match status" value="1"/>
</dbReference>
<dbReference type="EMBL" id="BAAARY010000006">
    <property type="protein sequence ID" value="GAA2520995.1"/>
    <property type="molecule type" value="Genomic_DNA"/>
</dbReference>
<proteinExistence type="predicted"/>
<gene>
    <name evidence="2" type="ORF">GCM10010201_18370</name>
</gene>
<evidence type="ECO:0008006" key="4">
    <source>
        <dbReference type="Google" id="ProtNLM"/>
    </source>
</evidence>
<name>A0ABN3NFQ3_9ACTN</name>
<evidence type="ECO:0000313" key="2">
    <source>
        <dbReference type="EMBL" id="GAA2520995.1"/>
    </source>
</evidence>
<dbReference type="InterPro" id="IPR019933">
    <property type="entry name" value="DivIVA_domain"/>
</dbReference>
<dbReference type="Gene3D" id="6.10.250.660">
    <property type="match status" value="1"/>
</dbReference>
<feature type="compositionally biased region" description="Low complexity" evidence="1">
    <location>
        <begin position="158"/>
        <end position="168"/>
    </location>
</feature>
<evidence type="ECO:0000313" key="3">
    <source>
        <dbReference type="Proteomes" id="UP001499978"/>
    </source>
</evidence>